<feature type="region of interest" description="Disordered" evidence="1">
    <location>
        <begin position="100"/>
        <end position="123"/>
    </location>
</feature>
<dbReference type="AlphaFoldDB" id="A0A4Z2F2F7"/>
<dbReference type="Proteomes" id="UP000314294">
    <property type="component" value="Unassembled WGS sequence"/>
</dbReference>
<sequence length="123" mass="13155">MISSPALGIRRGYAGSSHSRWSHLKPSSESCSLLIPPSRIPLKGTDALKVLEGALVTELLTTMEKDLSVESGVKRSRGQEVNVVNVTIPKRAQRYAVMSQDLEPESQGAAAAAEQQGGGSPWR</sequence>
<accession>A0A4Z2F2F7</accession>
<dbReference type="EMBL" id="SRLO01001913">
    <property type="protein sequence ID" value="TNN34682.1"/>
    <property type="molecule type" value="Genomic_DNA"/>
</dbReference>
<organism evidence="2 3">
    <name type="scientific">Liparis tanakae</name>
    <name type="common">Tanaka's snailfish</name>
    <dbReference type="NCBI Taxonomy" id="230148"/>
    <lineage>
        <taxon>Eukaryota</taxon>
        <taxon>Metazoa</taxon>
        <taxon>Chordata</taxon>
        <taxon>Craniata</taxon>
        <taxon>Vertebrata</taxon>
        <taxon>Euteleostomi</taxon>
        <taxon>Actinopterygii</taxon>
        <taxon>Neopterygii</taxon>
        <taxon>Teleostei</taxon>
        <taxon>Neoteleostei</taxon>
        <taxon>Acanthomorphata</taxon>
        <taxon>Eupercaria</taxon>
        <taxon>Perciformes</taxon>
        <taxon>Cottioidei</taxon>
        <taxon>Cottales</taxon>
        <taxon>Liparidae</taxon>
        <taxon>Liparis</taxon>
    </lineage>
</organism>
<proteinExistence type="predicted"/>
<evidence type="ECO:0000256" key="1">
    <source>
        <dbReference type="SAM" id="MobiDB-lite"/>
    </source>
</evidence>
<feature type="compositionally biased region" description="Low complexity" evidence="1">
    <location>
        <begin position="105"/>
        <end position="115"/>
    </location>
</feature>
<name>A0A4Z2F2F7_9TELE</name>
<evidence type="ECO:0000313" key="3">
    <source>
        <dbReference type="Proteomes" id="UP000314294"/>
    </source>
</evidence>
<protein>
    <submittedName>
        <fullName evidence="2">Uncharacterized protein</fullName>
    </submittedName>
</protein>
<gene>
    <name evidence="2" type="ORF">EYF80_055158</name>
</gene>
<evidence type="ECO:0000313" key="2">
    <source>
        <dbReference type="EMBL" id="TNN34682.1"/>
    </source>
</evidence>
<comment type="caution">
    <text evidence="2">The sequence shown here is derived from an EMBL/GenBank/DDBJ whole genome shotgun (WGS) entry which is preliminary data.</text>
</comment>
<keyword evidence="3" id="KW-1185">Reference proteome</keyword>
<reference evidence="2 3" key="1">
    <citation type="submission" date="2019-03" db="EMBL/GenBank/DDBJ databases">
        <title>First draft genome of Liparis tanakae, snailfish: a comprehensive survey of snailfish specific genes.</title>
        <authorList>
            <person name="Kim W."/>
            <person name="Song I."/>
            <person name="Jeong J.-H."/>
            <person name="Kim D."/>
            <person name="Kim S."/>
            <person name="Ryu S."/>
            <person name="Song J.Y."/>
            <person name="Lee S.K."/>
        </authorList>
    </citation>
    <scope>NUCLEOTIDE SEQUENCE [LARGE SCALE GENOMIC DNA]</scope>
    <source>
        <tissue evidence="2">Muscle</tissue>
    </source>
</reference>